<feature type="domain" description="Phage-Barnase-EndoU-ColicinE5/D-RelE like nuclease 2" evidence="1">
    <location>
        <begin position="60"/>
        <end position="152"/>
    </location>
</feature>
<keyword evidence="3" id="KW-1185">Reference proteome</keyword>
<dbReference type="Pfam" id="PF18810">
    <property type="entry name" value="PBECR2"/>
    <property type="match status" value="1"/>
</dbReference>
<accession>A0ABY9FDE5</accession>
<dbReference type="RefSeq" id="WP_305469259.1">
    <property type="nucleotide sequence ID" value="NZ_CP117425.1"/>
</dbReference>
<name>A0ABY9FDE5_9PSED</name>
<dbReference type="InterPro" id="IPR041110">
    <property type="entry name" value="PBECR2"/>
</dbReference>
<evidence type="ECO:0000313" key="2">
    <source>
        <dbReference type="EMBL" id="WLH01603.1"/>
    </source>
</evidence>
<evidence type="ECO:0000259" key="1">
    <source>
        <dbReference type="Pfam" id="PF18810"/>
    </source>
</evidence>
<proteinExistence type="predicted"/>
<sequence>MNLPGTKEVSGQTSWKNLGLPDIRDISVAPTASPVRELPGAVDFDSALKQVALGFGLQEDMDTVWVDTPYVPVIVRRRYLLHIVEKRPNARERFTEFAVDTVRNPLEIWRVLYSDGSYRLAFIGAYAAKYQMLVVINVDHGQVLWNFMNCDKKHSTSTDMAIWFISDAWPPKNEKSSPRAAFF</sequence>
<dbReference type="Proteomes" id="UP001224838">
    <property type="component" value="Chromosome"/>
</dbReference>
<gene>
    <name evidence="2" type="ORF">PSH92_01655</name>
</gene>
<evidence type="ECO:0000313" key="3">
    <source>
        <dbReference type="Proteomes" id="UP001224838"/>
    </source>
</evidence>
<reference evidence="2 3" key="1">
    <citation type="submission" date="2023-02" db="EMBL/GenBank/DDBJ databases">
        <title>Evolution of Hrp T3SS in non-pathogenic Pseudomonas fluorescens.</title>
        <authorList>
            <person name="Liao K."/>
            <person name="Wei H."/>
            <person name="Gu Y."/>
        </authorList>
    </citation>
    <scope>NUCLEOTIDE SEQUENCE [LARGE SCALE GENOMIC DNA]</scope>
    <source>
        <strain evidence="2 3">FP2034</strain>
    </source>
</reference>
<protein>
    <submittedName>
        <fullName evidence="2">PBECR2 nuclease fold domain-containing protein</fullName>
    </submittedName>
</protein>
<dbReference type="EMBL" id="CP117451">
    <property type="protein sequence ID" value="WLH01603.1"/>
    <property type="molecule type" value="Genomic_DNA"/>
</dbReference>
<organism evidence="2 3">
    <name type="scientific">Pseudomonas beijingensis</name>
    <dbReference type="NCBI Taxonomy" id="2954101"/>
    <lineage>
        <taxon>Bacteria</taxon>
        <taxon>Pseudomonadati</taxon>
        <taxon>Pseudomonadota</taxon>
        <taxon>Gammaproteobacteria</taxon>
        <taxon>Pseudomonadales</taxon>
        <taxon>Pseudomonadaceae</taxon>
        <taxon>Pseudomonas</taxon>
    </lineage>
</organism>